<feature type="signal peptide" evidence="2">
    <location>
        <begin position="1"/>
        <end position="15"/>
    </location>
</feature>
<evidence type="ECO:0000256" key="1">
    <source>
        <dbReference type="SAM" id="MobiDB-lite"/>
    </source>
</evidence>
<evidence type="ECO:0000313" key="4">
    <source>
        <dbReference type="Proteomes" id="UP001334084"/>
    </source>
</evidence>
<proteinExistence type="predicted"/>
<feature type="compositionally biased region" description="Basic and acidic residues" evidence="1">
    <location>
        <begin position="161"/>
        <end position="172"/>
    </location>
</feature>
<keyword evidence="2" id="KW-0732">Signal</keyword>
<dbReference type="GeneID" id="90542370"/>
<keyword evidence="4" id="KW-1185">Reference proteome</keyword>
<evidence type="ECO:0000313" key="3">
    <source>
        <dbReference type="EMBL" id="WUR04536.1"/>
    </source>
</evidence>
<protein>
    <submittedName>
        <fullName evidence="3">Ricin B lectin (RBL4d)</fullName>
    </submittedName>
</protein>
<dbReference type="Proteomes" id="UP001334084">
    <property type="component" value="Chromosome 9"/>
</dbReference>
<sequence>MYPVILLFIFKLCYSTEVTFTTRDQNISICSKDGKNVFGCTNKDEILRTEIIQEDKGVYFLNVLKYDKVFTIEDDILVLSKKHGGSNQIFDVNYYLYELHTIVNKDKCIVYDEEKNIFIAGGCKTFNSEFKLKFVLKKENGSPNKDKVSITDIKVKDETSISGEKRKDEKSDGGGNGKSEISNDGEQGTGEISIICQKRKDKIPFSGGKRRGKIFYNGAKGKGKISSGKCKHIRQLCTFKEGPSHLVLLELPNK</sequence>
<feature type="chain" id="PRO_5043421820" evidence="2">
    <location>
        <begin position="16"/>
        <end position="254"/>
    </location>
</feature>
<organism evidence="3 4">
    <name type="scientific">Vairimorpha necatrix</name>
    <dbReference type="NCBI Taxonomy" id="6039"/>
    <lineage>
        <taxon>Eukaryota</taxon>
        <taxon>Fungi</taxon>
        <taxon>Fungi incertae sedis</taxon>
        <taxon>Microsporidia</taxon>
        <taxon>Nosematidae</taxon>
        <taxon>Vairimorpha</taxon>
    </lineage>
</organism>
<reference evidence="3" key="1">
    <citation type="journal article" date="2024" name="BMC Genomics">
        <title>Functional annotation of a divergent genome using sequence and structure-based similarity.</title>
        <authorList>
            <person name="Svedberg D."/>
            <person name="Winiger R.R."/>
            <person name="Berg A."/>
            <person name="Sharma H."/>
            <person name="Tellgren-Roth C."/>
            <person name="Debrunner-Vossbrinck B.A."/>
            <person name="Vossbrinck C.R."/>
            <person name="Barandun J."/>
        </authorList>
    </citation>
    <scope>NUCLEOTIDE SEQUENCE</scope>
    <source>
        <strain evidence="3">Illinois isolate</strain>
    </source>
</reference>
<dbReference type="KEGG" id="vnx:VNE69_09091"/>
<gene>
    <name evidence="3" type="ORF">VNE69_09091</name>
</gene>
<accession>A0AAX4JFG1</accession>
<dbReference type="AlphaFoldDB" id="A0AAX4JFG1"/>
<dbReference type="RefSeq" id="XP_065330681.1">
    <property type="nucleotide sequence ID" value="XM_065474609.1"/>
</dbReference>
<evidence type="ECO:0000256" key="2">
    <source>
        <dbReference type="SAM" id="SignalP"/>
    </source>
</evidence>
<name>A0AAX4JFG1_9MICR</name>
<dbReference type="EMBL" id="CP142734">
    <property type="protein sequence ID" value="WUR04536.1"/>
    <property type="molecule type" value="Genomic_DNA"/>
</dbReference>
<feature type="region of interest" description="Disordered" evidence="1">
    <location>
        <begin position="161"/>
        <end position="187"/>
    </location>
</feature>